<proteinExistence type="predicted"/>
<comment type="caution">
    <text evidence="1">The sequence shown here is derived from an EMBL/GenBank/DDBJ whole genome shotgun (WGS) entry which is preliminary data.</text>
</comment>
<dbReference type="InterPro" id="IPR029044">
    <property type="entry name" value="Nucleotide-diphossugar_trans"/>
</dbReference>
<dbReference type="AlphaFoldDB" id="A0A8J6NS99"/>
<gene>
    <name evidence="1" type="ORF">H8D96_12710</name>
</gene>
<dbReference type="PANTHER" id="PTHR36529">
    <property type="entry name" value="SLL1095 PROTEIN"/>
    <property type="match status" value="1"/>
</dbReference>
<sequence>MNSPADPNDQCVIVFLKVPQRVPVKTRLSRSLDHEIVVNLYKNFVLDVLGMLQAGRHTVVIGFYPPQALQEITSWLGRDHDYLPQQGDDLGKRMENAFDSIFQKGFRQVLLLGTDFPDLPGSIIDEAFESLHKNDAVIGPAVDGGYYLIGFNSHSFLPEVFNKMPWGSDTVFENTMTVLGSNRSRIHVLPQWRDIDTYQNLEFFIKRHADKGSTALNTAAYLAGIKLHAIKR</sequence>
<dbReference type="Proteomes" id="UP000605201">
    <property type="component" value="Unassembled WGS sequence"/>
</dbReference>
<evidence type="ECO:0000313" key="1">
    <source>
        <dbReference type="EMBL" id="MBC8432766.1"/>
    </source>
</evidence>
<reference evidence="1 2" key="1">
    <citation type="submission" date="2020-08" db="EMBL/GenBank/DDBJ databases">
        <title>Bridging the membrane lipid divide: bacteria of the FCB group superphylum have the potential to synthesize archaeal ether lipids.</title>
        <authorList>
            <person name="Villanueva L."/>
            <person name="Von Meijenfeldt F.A.B."/>
            <person name="Westbye A.B."/>
            <person name="Yadav S."/>
            <person name="Hopmans E.C."/>
            <person name="Dutilh B.E."/>
            <person name="Sinninghe Damste J.S."/>
        </authorList>
    </citation>
    <scope>NUCLEOTIDE SEQUENCE [LARGE SCALE GENOMIC DNA]</scope>
    <source>
        <strain evidence="1">NIOZ-UU17</strain>
    </source>
</reference>
<dbReference type="NCBIfam" id="TIGR04282">
    <property type="entry name" value="glyco_like_cofC"/>
    <property type="match status" value="1"/>
</dbReference>
<accession>A0A8J6NS99</accession>
<dbReference type="InterPro" id="IPR018641">
    <property type="entry name" value="Trfase_1_rSAM/seldom-assoc"/>
</dbReference>
<dbReference type="EMBL" id="JACNIG010000247">
    <property type="protein sequence ID" value="MBC8432766.1"/>
    <property type="molecule type" value="Genomic_DNA"/>
</dbReference>
<dbReference type="Pfam" id="PF09837">
    <property type="entry name" value="DUF2064"/>
    <property type="match status" value="1"/>
</dbReference>
<name>A0A8J6NS99_9BACT</name>
<evidence type="ECO:0000313" key="2">
    <source>
        <dbReference type="Proteomes" id="UP000605201"/>
    </source>
</evidence>
<protein>
    <submittedName>
        <fullName evidence="1">TIGR04282 family arsenosugar biosynthesis glycosyltransferase</fullName>
    </submittedName>
</protein>
<dbReference type="Gene3D" id="3.90.550.10">
    <property type="entry name" value="Spore Coat Polysaccharide Biosynthesis Protein SpsA, Chain A"/>
    <property type="match status" value="1"/>
</dbReference>
<dbReference type="PANTHER" id="PTHR36529:SF1">
    <property type="entry name" value="GLYCOSYLTRANSFERASE"/>
    <property type="match status" value="1"/>
</dbReference>
<dbReference type="SUPFAM" id="SSF53448">
    <property type="entry name" value="Nucleotide-diphospho-sugar transferases"/>
    <property type="match status" value="1"/>
</dbReference>
<organism evidence="1 2">
    <name type="scientific">Candidatus Desulfatibia vada</name>
    <dbReference type="NCBI Taxonomy" id="2841696"/>
    <lineage>
        <taxon>Bacteria</taxon>
        <taxon>Pseudomonadati</taxon>
        <taxon>Thermodesulfobacteriota</taxon>
        <taxon>Desulfobacteria</taxon>
        <taxon>Desulfobacterales</taxon>
        <taxon>Desulfobacterales incertae sedis</taxon>
        <taxon>Candidatus Desulfatibia</taxon>
    </lineage>
</organism>